<dbReference type="Pfam" id="PF00440">
    <property type="entry name" value="TetR_N"/>
    <property type="match status" value="1"/>
</dbReference>
<keyword evidence="3" id="KW-0804">Transcription</keyword>
<keyword evidence="2 4" id="KW-0238">DNA-binding</keyword>
<keyword evidence="7" id="KW-1185">Reference proteome</keyword>
<evidence type="ECO:0000259" key="5">
    <source>
        <dbReference type="PROSITE" id="PS50977"/>
    </source>
</evidence>
<dbReference type="RefSeq" id="WP_212022390.1">
    <property type="nucleotide sequence ID" value="NZ_JAAFYZ010000461.1"/>
</dbReference>
<sequence>MTPPVKRRPSGHHHGDLRNALERAALELVAEKGPHGFSLNEASRRAGVSVAAPYKHFADREALLAALAVTGYREQRERFAGAVSALDDPADQLAAFAAAYVRFAAERPALFDVTFYAGLDKARHPELAEAGDALLATLLPVAARITSGESAAFDLLLRISSAAHGLAVFLRQGLFGVAADALEETAHRAAHTARALIADAKSSAA</sequence>
<dbReference type="Gene3D" id="1.10.357.10">
    <property type="entry name" value="Tetracycline Repressor, domain 2"/>
    <property type="match status" value="1"/>
</dbReference>
<dbReference type="SUPFAM" id="SSF46689">
    <property type="entry name" value="Homeodomain-like"/>
    <property type="match status" value="1"/>
</dbReference>
<evidence type="ECO:0000256" key="2">
    <source>
        <dbReference type="ARBA" id="ARBA00023125"/>
    </source>
</evidence>
<dbReference type="EMBL" id="JAAFYZ010000461">
    <property type="protein sequence ID" value="MBS2554716.1"/>
    <property type="molecule type" value="Genomic_DNA"/>
</dbReference>
<dbReference type="PANTHER" id="PTHR30055:SF220">
    <property type="entry name" value="TETR-FAMILY REGULATORY PROTEIN"/>
    <property type="match status" value="1"/>
</dbReference>
<name>A0ABS5L8P9_9ACTN</name>
<evidence type="ECO:0000313" key="6">
    <source>
        <dbReference type="EMBL" id="MBS2554716.1"/>
    </source>
</evidence>
<evidence type="ECO:0000313" key="7">
    <source>
        <dbReference type="Proteomes" id="UP000730482"/>
    </source>
</evidence>
<dbReference type="Proteomes" id="UP000730482">
    <property type="component" value="Unassembled WGS sequence"/>
</dbReference>
<evidence type="ECO:0000256" key="1">
    <source>
        <dbReference type="ARBA" id="ARBA00023015"/>
    </source>
</evidence>
<organism evidence="6 7">
    <name type="scientific">Catenulispora pinistramenti</name>
    <dbReference type="NCBI Taxonomy" id="2705254"/>
    <lineage>
        <taxon>Bacteria</taxon>
        <taxon>Bacillati</taxon>
        <taxon>Actinomycetota</taxon>
        <taxon>Actinomycetes</taxon>
        <taxon>Catenulisporales</taxon>
        <taxon>Catenulisporaceae</taxon>
        <taxon>Catenulispora</taxon>
    </lineage>
</organism>
<evidence type="ECO:0000256" key="3">
    <source>
        <dbReference type="ARBA" id="ARBA00023163"/>
    </source>
</evidence>
<dbReference type="InterPro" id="IPR009057">
    <property type="entry name" value="Homeodomain-like_sf"/>
</dbReference>
<dbReference type="PROSITE" id="PS50977">
    <property type="entry name" value="HTH_TETR_2"/>
    <property type="match status" value="1"/>
</dbReference>
<comment type="caution">
    <text evidence="6">The sequence shown here is derived from an EMBL/GenBank/DDBJ whole genome shotgun (WGS) entry which is preliminary data.</text>
</comment>
<proteinExistence type="predicted"/>
<gene>
    <name evidence="6" type="ORF">KGQ19_48475</name>
</gene>
<dbReference type="InterPro" id="IPR025996">
    <property type="entry name" value="MT1864/Rv1816-like_C"/>
</dbReference>
<accession>A0ABS5L8P9</accession>
<dbReference type="InterPro" id="IPR050109">
    <property type="entry name" value="HTH-type_TetR-like_transc_reg"/>
</dbReference>
<keyword evidence="1" id="KW-0805">Transcription regulation</keyword>
<dbReference type="PANTHER" id="PTHR30055">
    <property type="entry name" value="HTH-TYPE TRANSCRIPTIONAL REGULATOR RUTR"/>
    <property type="match status" value="1"/>
</dbReference>
<dbReference type="SUPFAM" id="SSF48498">
    <property type="entry name" value="Tetracyclin repressor-like, C-terminal domain"/>
    <property type="match status" value="1"/>
</dbReference>
<dbReference type="InterPro" id="IPR001647">
    <property type="entry name" value="HTH_TetR"/>
</dbReference>
<feature type="domain" description="HTH tetR-type" evidence="5">
    <location>
        <begin position="15"/>
        <end position="75"/>
    </location>
</feature>
<reference evidence="6 7" key="1">
    <citation type="submission" date="2020-02" db="EMBL/GenBank/DDBJ databases">
        <title>Acidophilic actinobacteria isolated from forest soil.</title>
        <authorList>
            <person name="Golinska P."/>
        </authorList>
    </citation>
    <scope>NUCLEOTIDE SEQUENCE [LARGE SCALE GENOMIC DNA]</scope>
    <source>
        <strain evidence="6 7">NL8</strain>
    </source>
</reference>
<dbReference type="InterPro" id="IPR036271">
    <property type="entry name" value="Tet_transcr_reg_TetR-rel_C_sf"/>
</dbReference>
<feature type="DNA-binding region" description="H-T-H motif" evidence="4">
    <location>
        <begin position="38"/>
        <end position="57"/>
    </location>
</feature>
<evidence type="ECO:0000256" key="4">
    <source>
        <dbReference type="PROSITE-ProRule" id="PRU00335"/>
    </source>
</evidence>
<dbReference type="PRINTS" id="PR00455">
    <property type="entry name" value="HTHTETR"/>
</dbReference>
<protein>
    <submittedName>
        <fullName evidence="6">TetR/AcrR family transcriptional regulator</fullName>
    </submittedName>
</protein>
<dbReference type="Pfam" id="PF13305">
    <property type="entry name" value="TetR_C_33"/>
    <property type="match status" value="1"/>
</dbReference>